<proteinExistence type="predicted"/>
<dbReference type="Proteomes" id="UP001281147">
    <property type="component" value="Unassembled WGS sequence"/>
</dbReference>
<comment type="caution">
    <text evidence="1">The sequence shown here is derived from an EMBL/GenBank/DDBJ whole genome shotgun (WGS) entry which is preliminary data.</text>
</comment>
<protein>
    <submittedName>
        <fullName evidence="1">Uncharacterized protein</fullName>
    </submittedName>
</protein>
<organism evidence="1 2">
    <name type="scientific">Vermiconidia calcicola</name>
    <dbReference type="NCBI Taxonomy" id="1690605"/>
    <lineage>
        <taxon>Eukaryota</taxon>
        <taxon>Fungi</taxon>
        <taxon>Dikarya</taxon>
        <taxon>Ascomycota</taxon>
        <taxon>Pezizomycotina</taxon>
        <taxon>Dothideomycetes</taxon>
        <taxon>Dothideomycetidae</taxon>
        <taxon>Mycosphaerellales</taxon>
        <taxon>Extremaceae</taxon>
        <taxon>Vermiconidia</taxon>
    </lineage>
</organism>
<dbReference type="EMBL" id="JAUTXU010000093">
    <property type="protein sequence ID" value="KAK3709339.1"/>
    <property type="molecule type" value="Genomic_DNA"/>
</dbReference>
<keyword evidence="2" id="KW-1185">Reference proteome</keyword>
<gene>
    <name evidence="1" type="ORF">LTR37_010900</name>
</gene>
<accession>A0ACC3N501</accession>
<reference evidence="1" key="1">
    <citation type="submission" date="2023-07" db="EMBL/GenBank/DDBJ databases">
        <title>Black Yeasts Isolated from many extreme environments.</title>
        <authorList>
            <person name="Coleine C."/>
            <person name="Stajich J.E."/>
            <person name="Selbmann L."/>
        </authorList>
    </citation>
    <scope>NUCLEOTIDE SEQUENCE</scope>
    <source>
        <strain evidence="1">CCFEE 5714</strain>
    </source>
</reference>
<evidence type="ECO:0000313" key="1">
    <source>
        <dbReference type="EMBL" id="KAK3709339.1"/>
    </source>
</evidence>
<name>A0ACC3N501_9PEZI</name>
<sequence>MPVWLLVKSSLFGLGLVFFAVIPISHRWPQYRLLVNPLTWLFWKVPTHGQWAIARLQAEAKEQLLQIPHESATDPTGKQMPFIGPVRDSQNGQTGSGRLEPAPERDGSRRPEIGIGRYHGIHAKRHGTLCLGLDGVFFEAHLTGSRKWSLRYSDLKSLRKLASLSSTAADEDILFLDKEDRETRISALKQGDEVFTQIIGYSAIQWQITG</sequence>
<evidence type="ECO:0000313" key="2">
    <source>
        <dbReference type="Proteomes" id="UP001281147"/>
    </source>
</evidence>